<accession>A0AAW5ZX58</accession>
<dbReference type="Proteomes" id="UP001211105">
    <property type="component" value="Unassembled WGS sequence"/>
</dbReference>
<reference evidence="1" key="1">
    <citation type="submission" date="2023-01" db="EMBL/GenBank/DDBJ databases">
        <title>Human gut microbiome strain richness.</title>
        <authorList>
            <person name="Chen-Liaw A."/>
        </authorList>
    </citation>
    <scope>NUCLEOTIDE SEQUENCE</scope>
    <source>
        <strain evidence="1">BSD2780120875st1_E5_BSD2780120875b_170604</strain>
    </source>
</reference>
<evidence type="ECO:0000313" key="1">
    <source>
        <dbReference type="EMBL" id="MDB1161422.1"/>
    </source>
</evidence>
<dbReference type="EMBL" id="JAQKGX010000002">
    <property type="protein sequence ID" value="MDB1161422.1"/>
    <property type="molecule type" value="Genomic_DNA"/>
</dbReference>
<gene>
    <name evidence="1" type="ORF">PL707_03855</name>
</gene>
<dbReference type="RefSeq" id="WP_195223852.1">
    <property type="nucleotide sequence ID" value="NZ_JADMXZ010000004.1"/>
</dbReference>
<proteinExistence type="predicted"/>
<dbReference type="AlphaFoldDB" id="A0AAW5ZX58"/>
<name>A0AAW5ZX58_9BIFI</name>
<evidence type="ECO:0008006" key="3">
    <source>
        <dbReference type="Google" id="ProtNLM"/>
    </source>
</evidence>
<protein>
    <recommendedName>
        <fullName evidence="3">CobW C-terminal domain-containing protein</fullName>
    </recommendedName>
</protein>
<sequence>MNDHLHPFGVNDHLYPFGVDVVFALPVDAEGVCMADWNHIQSLTSRRVYDMSATPEKQLKLSVWVIAPDTVTAIKEANYWLETNMPAGWRNMGQTNVQLIGLRDSDEVRKAISTAEFCYSLPFDGRMLQA</sequence>
<comment type="caution">
    <text evidence="1">The sequence shown here is derived from an EMBL/GenBank/DDBJ whole genome shotgun (WGS) entry which is preliminary data.</text>
</comment>
<organism evidence="1 2">
    <name type="scientific">Bifidobacterium catenulatum</name>
    <dbReference type="NCBI Taxonomy" id="1686"/>
    <lineage>
        <taxon>Bacteria</taxon>
        <taxon>Bacillati</taxon>
        <taxon>Actinomycetota</taxon>
        <taxon>Actinomycetes</taxon>
        <taxon>Bifidobacteriales</taxon>
        <taxon>Bifidobacteriaceae</taxon>
        <taxon>Bifidobacterium</taxon>
    </lineage>
</organism>
<evidence type="ECO:0000313" key="2">
    <source>
        <dbReference type="Proteomes" id="UP001211105"/>
    </source>
</evidence>